<comment type="caution">
    <text evidence="1">The sequence shown here is derived from an EMBL/GenBank/DDBJ whole genome shotgun (WGS) entry which is preliminary data.</text>
</comment>
<dbReference type="OrthoDB" id="5169850at2759"/>
<dbReference type="EMBL" id="LDEV01001338">
    <property type="protein sequence ID" value="KLJ11806.1"/>
    <property type="molecule type" value="Genomic_DNA"/>
</dbReference>
<organism evidence="1 2">
    <name type="scientific">Blastomyces silverae</name>
    <dbReference type="NCBI Taxonomy" id="2060906"/>
    <lineage>
        <taxon>Eukaryota</taxon>
        <taxon>Fungi</taxon>
        <taxon>Dikarya</taxon>
        <taxon>Ascomycota</taxon>
        <taxon>Pezizomycotina</taxon>
        <taxon>Eurotiomycetes</taxon>
        <taxon>Eurotiomycetidae</taxon>
        <taxon>Onygenales</taxon>
        <taxon>Ajellomycetaceae</taxon>
        <taxon>Blastomyces</taxon>
    </lineage>
</organism>
<evidence type="ECO:0000313" key="1">
    <source>
        <dbReference type="EMBL" id="KLJ11806.1"/>
    </source>
</evidence>
<protein>
    <recommendedName>
        <fullName evidence="3">N-acetyltransferase domain-containing protein</fullName>
    </recommendedName>
</protein>
<proteinExistence type="predicted"/>
<dbReference type="AlphaFoldDB" id="A0A0H1BRS2"/>
<name>A0A0H1BRS2_9EURO</name>
<gene>
    <name evidence="1" type="ORF">EMPG_13045</name>
</gene>
<keyword evidence="2" id="KW-1185">Reference proteome</keyword>
<evidence type="ECO:0000313" key="2">
    <source>
        <dbReference type="Proteomes" id="UP000053573"/>
    </source>
</evidence>
<sequence length="272" mass="31029">MSNPTTLPPRFEIRPLGPEHIEWARAIHCHSNTFLSPIWPNLYPEFSALFIYDFFLIFDHLIAHQIESGLSYGIFDTEYKFKNPESAKTGGKLYWQKPTTDAEREATTRASLLEQMDFPLVSIALSYDPFYPLDMEKMIEIFAVTPLLPFILGQMDSRDTKNPEARTPSGPGQIVQRNATATREDYNGMGLMKILAHWLMHELAGKGYKGIKIESLSDAVFHVWTNPPQPYKAESLCQINLKDFAGEVELPGEKVIFHYVDQKVAKIYVALK</sequence>
<evidence type="ECO:0008006" key="3">
    <source>
        <dbReference type="Google" id="ProtNLM"/>
    </source>
</evidence>
<reference evidence="2" key="1">
    <citation type="journal article" date="2015" name="PLoS Genet.">
        <title>The dynamic genome and transcriptome of the human fungal pathogen Blastomyces and close relative Emmonsia.</title>
        <authorList>
            <person name="Munoz J.F."/>
            <person name="Gauthier G.M."/>
            <person name="Desjardins C.A."/>
            <person name="Gallo J.E."/>
            <person name="Holder J."/>
            <person name="Sullivan T.D."/>
            <person name="Marty A.J."/>
            <person name="Carmen J.C."/>
            <person name="Chen Z."/>
            <person name="Ding L."/>
            <person name="Gujja S."/>
            <person name="Magrini V."/>
            <person name="Misas E."/>
            <person name="Mitreva M."/>
            <person name="Priest M."/>
            <person name="Saif S."/>
            <person name="Whiston E.A."/>
            <person name="Young S."/>
            <person name="Zeng Q."/>
            <person name="Goldman W.E."/>
            <person name="Mardis E.R."/>
            <person name="Taylor J.W."/>
            <person name="McEwen J.G."/>
            <person name="Clay O.K."/>
            <person name="Klein B.S."/>
            <person name="Cuomo C.A."/>
        </authorList>
    </citation>
    <scope>NUCLEOTIDE SEQUENCE [LARGE SCALE GENOMIC DNA]</scope>
    <source>
        <strain evidence="2">UAMH 139</strain>
    </source>
</reference>
<accession>A0A0H1BRS2</accession>
<dbReference type="Proteomes" id="UP000053573">
    <property type="component" value="Unassembled WGS sequence"/>
</dbReference>